<evidence type="ECO:0000313" key="4">
    <source>
        <dbReference type="Proteomes" id="UP000216454"/>
    </source>
</evidence>
<feature type="region of interest" description="Disordered" evidence="1">
    <location>
        <begin position="71"/>
        <end position="127"/>
    </location>
</feature>
<feature type="region of interest" description="Disordered" evidence="1">
    <location>
        <begin position="1"/>
        <end position="31"/>
    </location>
</feature>
<evidence type="ECO:0000256" key="1">
    <source>
        <dbReference type="SAM" id="MobiDB-lite"/>
    </source>
</evidence>
<dbReference type="EMBL" id="MWWQ01000010">
    <property type="protein sequence ID" value="OZG51070.1"/>
    <property type="molecule type" value="Genomic_DNA"/>
</dbReference>
<dbReference type="AlphaFoldDB" id="A0A261EW11"/>
<keyword evidence="2" id="KW-0812">Transmembrane</keyword>
<keyword evidence="2" id="KW-0472">Membrane</keyword>
<dbReference type="OrthoDB" id="10020882at2"/>
<organism evidence="3 4">
    <name type="scientific">Pseudoscardovia suis</name>
    <dbReference type="NCBI Taxonomy" id="987063"/>
    <lineage>
        <taxon>Bacteria</taxon>
        <taxon>Bacillati</taxon>
        <taxon>Actinomycetota</taxon>
        <taxon>Actinomycetes</taxon>
        <taxon>Bifidobacteriales</taxon>
        <taxon>Bifidobacteriaceae</taxon>
        <taxon>Pseudoscardovia</taxon>
    </lineage>
</organism>
<keyword evidence="2" id="KW-1133">Transmembrane helix</keyword>
<gene>
    <name evidence="3" type="ORF">PSSU_1138</name>
</gene>
<evidence type="ECO:0000256" key="2">
    <source>
        <dbReference type="SAM" id="Phobius"/>
    </source>
</evidence>
<keyword evidence="4" id="KW-1185">Reference proteome</keyword>
<dbReference type="Proteomes" id="UP000216454">
    <property type="component" value="Unassembled WGS sequence"/>
</dbReference>
<dbReference type="RefSeq" id="WP_094691489.1">
    <property type="nucleotide sequence ID" value="NZ_MWWQ01000010.1"/>
</dbReference>
<feature type="compositionally biased region" description="Basic and acidic residues" evidence="1">
    <location>
        <begin position="22"/>
        <end position="31"/>
    </location>
</feature>
<feature type="transmembrane region" description="Helical" evidence="2">
    <location>
        <begin position="214"/>
        <end position="232"/>
    </location>
</feature>
<name>A0A261EW11_9BIFI</name>
<comment type="caution">
    <text evidence="3">The sequence shown here is derived from an EMBL/GenBank/DDBJ whole genome shotgun (WGS) entry which is preliminary data.</text>
</comment>
<accession>A0A261EW11</accession>
<protein>
    <submittedName>
        <fullName evidence="3">Uncharacterized protein</fullName>
    </submittedName>
</protein>
<feature type="transmembrane region" description="Helical" evidence="2">
    <location>
        <begin position="136"/>
        <end position="158"/>
    </location>
</feature>
<feature type="transmembrane region" description="Helical" evidence="2">
    <location>
        <begin position="189"/>
        <end position="207"/>
    </location>
</feature>
<proteinExistence type="predicted"/>
<sequence>MARKVTSGPTGGTDAVTGEFPSIRRSEARRGMADDMAAMDSAAMLAGDTSCYPSYAPITITSSQPLVGVGTPDADLATDTSPAKAARSPKKPVKGSILAGAGAARRESANRSQRRRDSLNQTPQSEFDGDDMGGTLLVVLLWIAIAGIMGAMAIWWLLPLTPAYRQGKLPQWYMRASQNSDWLAEAAEYIPLVVGATVVVLLLALLLHRRILTAVCIVSIVVELACGIGYFVSSGSTPQGTTLNLRDGEDSAMALPAGASAGVSVDVSGGVDASSPC</sequence>
<reference evidence="3 4" key="1">
    <citation type="journal article" date="2017" name="BMC Genomics">
        <title>Comparative genomic and phylogenomic analyses of the Bifidobacteriaceae family.</title>
        <authorList>
            <person name="Lugli G.A."/>
            <person name="Milani C."/>
            <person name="Turroni F."/>
            <person name="Duranti S."/>
            <person name="Mancabelli L."/>
            <person name="Mangifesta M."/>
            <person name="Ferrario C."/>
            <person name="Modesto M."/>
            <person name="Mattarelli P."/>
            <person name="Jiri K."/>
            <person name="van Sinderen D."/>
            <person name="Ventura M."/>
        </authorList>
    </citation>
    <scope>NUCLEOTIDE SEQUENCE [LARGE SCALE GENOMIC DNA]</scope>
    <source>
        <strain evidence="3 4">DSM 24744</strain>
    </source>
</reference>
<evidence type="ECO:0000313" key="3">
    <source>
        <dbReference type="EMBL" id="OZG51070.1"/>
    </source>
</evidence>